<gene>
    <name evidence="2" type="ORF">BN990_03593</name>
</gene>
<protein>
    <recommendedName>
        <fullName evidence="1">N-acetyltransferase domain-containing protein</fullName>
    </recommendedName>
</protein>
<reference evidence="3" key="2">
    <citation type="submission" date="2014-05" db="EMBL/GenBank/DDBJ databases">
        <title>Draft genome sequence of Virgibacillus massiliensis Vm-5.</title>
        <authorList>
            <person name="Khelaifia S."/>
            <person name="Croce O."/>
            <person name="Lagier J.C."/>
            <person name="Raoult D."/>
        </authorList>
    </citation>
    <scope>NUCLEOTIDE SEQUENCE [LARGE SCALE GENOMIC DNA]</scope>
    <source>
        <strain evidence="3">Vm-5</strain>
    </source>
</reference>
<dbReference type="Pfam" id="PF18467">
    <property type="entry name" value="DUF5613"/>
    <property type="match status" value="1"/>
</dbReference>
<dbReference type="Pfam" id="PF00583">
    <property type="entry name" value="Acetyltransf_1"/>
    <property type="match status" value="1"/>
</dbReference>
<organism evidence="2 3">
    <name type="scientific">Virgibacillus massiliensis</name>
    <dbReference type="NCBI Taxonomy" id="1462526"/>
    <lineage>
        <taxon>Bacteria</taxon>
        <taxon>Bacillati</taxon>
        <taxon>Bacillota</taxon>
        <taxon>Bacilli</taxon>
        <taxon>Bacillales</taxon>
        <taxon>Bacillaceae</taxon>
        <taxon>Virgibacillus</taxon>
    </lineage>
</organism>
<dbReference type="PROSITE" id="PS51186">
    <property type="entry name" value="GNAT"/>
    <property type="match status" value="1"/>
</dbReference>
<dbReference type="InterPro" id="IPR040549">
    <property type="entry name" value="DUF5613"/>
</dbReference>
<dbReference type="SUPFAM" id="SSF55729">
    <property type="entry name" value="Acyl-CoA N-acyltransferases (Nat)"/>
    <property type="match status" value="1"/>
</dbReference>
<dbReference type="eggNOG" id="COG0456">
    <property type="taxonomic scope" value="Bacteria"/>
</dbReference>
<evidence type="ECO:0000259" key="1">
    <source>
        <dbReference type="PROSITE" id="PS51186"/>
    </source>
</evidence>
<dbReference type="InterPro" id="IPR016181">
    <property type="entry name" value="Acyl_CoA_acyltransferase"/>
</dbReference>
<comment type="caution">
    <text evidence="2">The sequence shown here is derived from an EMBL/GenBank/DDBJ whole genome shotgun (WGS) entry which is preliminary data.</text>
</comment>
<dbReference type="RefSeq" id="WP_038245860.1">
    <property type="nucleotide sequence ID" value="NZ_BNER01000009.1"/>
</dbReference>
<dbReference type="OrthoDB" id="2213517at2"/>
<dbReference type="EMBL" id="CCDP010000002">
    <property type="protein sequence ID" value="CDQ41236.1"/>
    <property type="molecule type" value="Genomic_DNA"/>
</dbReference>
<dbReference type="STRING" id="1462526.BN990_03593"/>
<dbReference type="CDD" id="cd04301">
    <property type="entry name" value="NAT_SF"/>
    <property type="match status" value="1"/>
</dbReference>
<reference evidence="2 3" key="1">
    <citation type="submission" date="2014-03" db="EMBL/GenBank/DDBJ databases">
        <authorList>
            <person name="Urmite Genomes U."/>
        </authorList>
    </citation>
    <scope>NUCLEOTIDE SEQUENCE [LARGE SCALE GENOMIC DNA]</scope>
    <source>
        <strain evidence="2 3">Vm-5</strain>
    </source>
</reference>
<name>A0A024QGZ4_9BACI</name>
<sequence>MNRLSFENIYTAGEIVYQSDLYVHYHYPEMLIKFDSNYLKFQNMPTLTAFKEAATYLYNFHLQQHQYHVKFTFPENRKPTEELIHHFLQNNYAYSYLELFSIQPDQFPRIEKNMDIAIELVTAANFDTYLQLQYQQDISYGKAFAEAKPYEYRQQFQSENVMQILSYFQGNIAGSVDVILDKDTAEIDSLFVLEEYRRKGIAARLQQFVMDQFPNKTIILVADGEGTPREMYINQNYRYLGFQYEAIKIFKEEN</sequence>
<dbReference type="Gene3D" id="3.40.630.30">
    <property type="match status" value="1"/>
</dbReference>
<accession>A0A024QGZ4</accession>
<evidence type="ECO:0000313" key="3">
    <source>
        <dbReference type="Proteomes" id="UP000028875"/>
    </source>
</evidence>
<feature type="domain" description="N-acetyltransferase" evidence="1">
    <location>
        <begin position="116"/>
        <end position="254"/>
    </location>
</feature>
<dbReference type="GO" id="GO:0016747">
    <property type="term" value="F:acyltransferase activity, transferring groups other than amino-acyl groups"/>
    <property type="evidence" value="ECO:0007669"/>
    <property type="project" value="InterPro"/>
</dbReference>
<proteinExistence type="predicted"/>
<dbReference type="Proteomes" id="UP000028875">
    <property type="component" value="Unassembled WGS sequence"/>
</dbReference>
<evidence type="ECO:0000313" key="2">
    <source>
        <dbReference type="EMBL" id="CDQ41236.1"/>
    </source>
</evidence>
<keyword evidence="3" id="KW-1185">Reference proteome</keyword>
<dbReference type="AlphaFoldDB" id="A0A024QGZ4"/>
<dbReference type="InterPro" id="IPR000182">
    <property type="entry name" value="GNAT_dom"/>
</dbReference>